<dbReference type="AlphaFoldDB" id="A0A1Q9R2B4"/>
<gene>
    <name evidence="2" type="ORF">PSEMO_36130</name>
</gene>
<evidence type="ECO:0000256" key="1">
    <source>
        <dbReference type="SAM" id="MobiDB-lite"/>
    </source>
</evidence>
<protein>
    <submittedName>
        <fullName evidence="2">Uncharacterized protein</fullName>
    </submittedName>
</protein>
<dbReference type="EMBL" id="MKZO01000031">
    <property type="protein sequence ID" value="OLS61546.1"/>
    <property type="molecule type" value="Genomic_DNA"/>
</dbReference>
<organism evidence="2 3">
    <name type="scientific">Pseudomonas putida</name>
    <name type="common">Arthrobacter siderocapsulatus</name>
    <dbReference type="NCBI Taxonomy" id="303"/>
    <lineage>
        <taxon>Bacteria</taxon>
        <taxon>Pseudomonadati</taxon>
        <taxon>Pseudomonadota</taxon>
        <taxon>Gammaproteobacteria</taxon>
        <taxon>Pseudomonadales</taxon>
        <taxon>Pseudomonadaceae</taxon>
        <taxon>Pseudomonas</taxon>
    </lineage>
</organism>
<name>A0A1Q9R2B4_PSEPU</name>
<evidence type="ECO:0000313" key="2">
    <source>
        <dbReference type="EMBL" id="OLS61546.1"/>
    </source>
</evidence>
<proteinExistence type="predicted"/>
<evidence type="ECO:0000313" key="3">
    <source>
        <dbReference type="Proteomes" id="UP000186736"/>
    </source>
</evidence>
<sequence length="135" mass="14889">MNAALQSAQHEWDNRQPDEPDDGEAERIWIDNATEDLLRGVGVEFKRHVHPKQSVTFEQFAGAVDEHLSTLLLWSAESGSVLGRLYLAARAGWKSEGQAAAAEILDDDDKLRELARTLLEPLAKDALIAEAEAAE</sequence>
<dbReference type="Proteomes" id="UP000186736">
    <property type="component" value="Unassembled WGS sequence"/>
</dbReference>
<feature type="region of interest" description="Disordered" evidence="1">
    <location>
        <begin position="1"/>
        <end position="26"/>
    </location>
</feature>
<comment type="caution">
    <text evidence="2">The sequence shown here is derived from an EMBL/GenBank/DDBJ whole genome shotgun (WGS) entry which is preliminary data.</text>
</comment>
<accession>A0A1Q9R2B4</accession>
<dbReference type="OrthoDB" id="7007970at2"/>
<dbReference type="RefSeq" id="WP_075804394.1">
    <property type="nucleotide sequence ID" value="NZ_MKZO01000031.1"/>
</dbReference>
<reference evidence="2 3" key="1">
    <citation type="submission" date="2016-10" db="EMBL/GenBank/DDBJ databases">
        <title>Genome Sequence of Pseudomonas putida GM4FR.</title>
        <authorList>
            <person name="Poehlein A."/>
            <person name="Wemheuer F."/>
            <person name="Hollensteiner J."/>
            <person name="Wemheuer B."/>
        </authorList>
    </citation>
    <scope>NUCLEOTIDE SEQUENCE [LARGE SCALE GENOMIC DNA]</scope>
    <source>
        <strain evidence="2 3">GM4FR</strain>
    </source>
</reference>